<organism evidence="8 9">
    <name type="scientific">Scleropages formosus</name>
    <name type="common">Asian bonytongue</name>
    <name type="synonym">Osteoglossum formosum</name>
    <dbReference type="NCBI Taxonomy" id="113540"/>
    <lineage>
        <taxon>Eukaryota</taxon>
        <taxon>Metazoa</taxon>
        <taxon>Chordata</taxon>
        <taxon>Craniata</taxon>
        <taxon>Vertebrata</taxon>
        <taxon>Euteleostomi</taxon>
        <taxon>Actinopterygii</taxon>
        <taxon>Neopterygii</taxon>
        <taxon>Teleostei</taxon>
        <taxon>Osteoglossocephala</taxon>
        <taxon>Osteoglossomorpha</taxon>
        <taxon>Osteoglossiformes</taxon>
        <taxon>Osteoglossidae</taxon>
        <taxon>Scleropages</taxon>
    </lineage>
</organism>
<keyword evidence="5" id="KW-0539">Nucleus</keyword>
<keyword evidence="1" id="KW-0479">Metal-binding</keyword>
<dbReference type="InterPro" id="IPR036236">
    <property type="entry name" value="Znf_C2H2_sf"/>
</dbReference>
<reference evidence="8" key="2">
    <citation type="submission" date="2025-08" db="UniProtKB">
        <authorList>
            <consortium name="Ensembl"/>
        </authorList>
    </citation>
    <scope>IDENTIFICATION</scope>
</reference>
<keyword evidence="9" id="KW-1185">Reference proteome</keyword>
<dbReference type="PROSITE" id="PS00028">
    <property type="entry name" value="ZINC_FINGER_C2H2_1"/>
    <property type="match status" value="3"/>
</dbReference>
<dbReference type="Gene3D" id="3.30.160.60">
    <property type="entry name" value="Classic Zinc Finger"/>
    <property type="match status" value="3"/>
</dbReference>
<sequence length="264" mass="28804">GSDPVVEIRCAEKSGPGVRAGHVSEGKCCSGVSFLQDSSKLKGCPETPPASLREHGDAGEALQCGIQTCRLTSVQQRCTRAELSKHPPDSGTAAFGPYQPCLLSVREISGVNRAAESLQAQYTVKQGKATTPIQPQRQSVHSAAGERPYSCSLCLKGFISPSHLNMHMRVHTGERPYCCPQCGMRFAQKGNLRAHQRQVHQGKRPFPCPECGKRFTKRGNLRTHQQQVHLGKRPFPCTECGKGYFSQKDLKTVPSLLNPKSLPT</sequence>
<dbReference type="FunFam" id="3.30.160.60:FF:000328">
    <property type="entry name" value="Zinc finger protein 1079"/>
    <property type="match status" value="1"/>
</dbReference>
<dbReference type="OrthoDB" id="3437960at2759"/>
<evidence type="ECO:0000256" key="1">
    <source>
        <dbReference type="ARBA" id="ARBA00022723"/>
    </source>
</evidence>
<keyword evidence="4" id="KW-0862">Zinc</keyword>
<reference evidence="8" key="3">
    <citation type="submission" date="2025-09" db="UniProtKB">
        <authorList>
            <consortium name="Ensembl"/>
        </authorList>
    </citation>
    <scope>IDENTIFICATION</scope>
</reference>
<feature type="domain" description="C2H2-type" evidence="7">
    <location>
        <begin position="206"/>
        <end position="234"/>
    </location>
</feature>
<evidence type="ECO:0000313" key="8">
    <source>
        <dbReference type="Ensembl" id="ENSSFOP00015072256.1"/>
    </source>
</evidence>
<evidence type="ECO:0000313" key="9">
    <source>
        <dbReference type="Proteomes" id="UP000694397"/>
    </source>
</evidence>
<dbReference type="SUPFAM" id="SSF57667">
    <property type="entry name" value="beta-beta-alpha zinc fingers"/>
    <property type="match status" value="2"/>
</dbReference>
<evidence type="ECO:0000256" key="2">
    <source>
        <dbReference type="ARBA" id="ARBA00022737"/>
    </source>
</evidence>
<reference evidence="8 9" key="1">
    <citation type="submission" date="2019-04" db="EMBL/GenBank/DDBJ databases">
        <authorList>
            <consortium name="Wellcome Sanger Institute Data Sharing"/>
        </authorList>
    </citation>
    <scope>NUCLEOTIDE SEQUENCE [LARGE SCALE GENOMIC DNA]</scope>
</reference>
<dbReference type="FunFam" id="3.30.160.60:FF:001428">
    <property type="entry name" value="zinc finger and BTB domain-containing protein 38"/>
    <property type="match status" value="1"/>
</dbReference>
<feature type="domain" description="C2H2-type" evidence="7">
    <location>
        <begin position="149"/>
        <end position="176"/>
    </location>
</feature>
<dbReference type="Proteomes" id="UP000694397">
    <property type="component" value="Chromosome 5"/>
</dbReference>
<evidence type="ECO:0000259" key="7">
    <source>
        <dbReference type="PROSITE" id="PS50157"/>
    </source>
</evidence>
<dbReference type="InterPro" id="IPR013087">
    <property type="entry name" value="Znf_C2H2_type"/>
</dbReference>
<evidence type="ECO:0000256" key="4">
    <source>
        <dbReference type="ARBA" id="ARBA00022833"/>
    </source>
</evidence>
<evidence type="ECO:0000256" key="3">
    <source>
        <dbReference type="ARBA" id="ARBA00022771"/>
    </source>
</evidence>
<dbReference type="PROSITE" id="PS50157">
    <property type="entry name" value="ZINC_FINGER_C2H2_2"/>
    <property type="match status" value="3"/>
</dbReference>
<proteinExistence type="predicted"/>
<feature type="domain" description="C2H2-type" evidence="7">
    <location>
        <begin position="177"/>
        <end position="205"/>
    </location>
</feature>
<evidence type="ECO:0000256" key="6">
    <source>
        <dbReference type="PROSITE-ProRule" id="PRU00042"/>
    </source>
</evidence>
<protein>
    <recommendedName>
        <fullName evidence="7">C2H2-type domain-containing protein</fullName>
    </recommendedName>
</protein>
<keyword evidence="2" id="KW-0677">Repeat</keyword>
<dbReference type="GO" id="GO:0008270">
    <property type="term" value="F:zinc ion binding"/>
    <property type="evidence" value="ECO:0007669"/>
    <property type="project" value="UniProtKB-KW"/>
</dbReference>
<name>A0A8C9WC12_SCLFO</name>
<evidence type="ECO:0000256" key="5">
    <source>
        <dbReference type="ARBA" id="ARBA00023242"/>
    </source>
</evidence>
<accession>A0A8C9WC12</accession>
<dbReference type="Ensembl" id="ENSSFOT00015066565.1">
    <property type="protein sequence ID" value="ENSSFOP00015072256.1"/>
    <property type="gene ID" value="ENSSFOG00015026418.1"/>
</dbReference>
<dbReference type="PANTHER" id="PTHR24377">
    <property type="entry name" value="IP01015P-RELATED"/>
    <property type="match status" value="1"/>
</dbReference>
<dbReference type="Pfam" id="PF00096">
    <property type="entry name" value="zf-C2H2"/>
    <property type="match status" value="3"/>
</dbReference>
<dbReference type="SMART" id="SM00355">
    <property type="entry name" value="ZnF_C2H2"/>
    <property type="match status" value="3"/>
</dbReference>
<keyword evidence="3 6" id="KW-0863">Zinc-finger</keyword>
<dbReference type="GeneTree" id="ENSGT01150000286939"/>
<dbReference type="AlphaFoldDB" id="A0A8C9WC12"/>
<dbReference type="InterPro" id="IPR050826">
    <property type="entry name" value="Krueppel_C2H2_ZnFinger"/>
</dbReference>
<dbReference type="FunFam" id="3.30.160.60:FF:001397">
    <property type="entry name" value="Datilografo, isoform A"/>
    <property type="match status" value="1"/>
</dbReference>